<sequence length="214" mass="23174">MTFQDLTTVLAAFVAAISAYALGYSYGLVDLVGLPAWNLVLPSGLYDASATAFNLSHYAPGSLALAFLYFEAFKSRNAHPWVAALFTLGPMVASIVLMPLLSADYGRGVTTWFLANTTAGTLVAMVASRGTHFRLGLVIMLFFFSVVAMGAIDGNYAAKEAKTSPETYRIIADDRNYVNARLLRVTSNGMFVLSGEEVIYYPSDKITRIIRNGP</sequence>
<organism evidence="2 3">
    <name type="scientific">Rhizobium fredii</name>
    <name type="common">Sinorhizobium fredii</name>
    <dbReference type="NCBI Taxonomy" id="380"/>
    <lineage>
        <taxon>Bacteria</taxon>
        <taxon>Pseudomonadati</taxon>
        <taxon>Pseudomonadota</taxon>
        <taxon>Alphaproteobacteria</taxon>
        <taxon>Hyphomicrobiales</taxon>
        <taxon>Rhizobiaceae</taxon>
        <taxon>Sinorhizobium/Ensifer group</taxon>
        <taxon>Sinorhizobium</taxon>
    </lineage>
</organism>
<evidence type="ECO:0000313" key="3">
    <source>
        <dbReference type="Proteomes" id="UP000239340"/>
    </source>
</evidence>
<dbReference type="Proteomes" id="UP000239340">
    <property type="component" value="Plasmid pSfreNXT3b"/>
</dbReference>
<protein>
    <submittedName>
        <fullName evidence="2">Uncharacterized protein</fullName>
    </submittedName>
</protein>
<evidence type="ECO:0000256" key="1">
    <source>
        <dbReference type="SAM" id="Phobius"/>
    </source>
</evidence>
<name>A0A2L0HCI5_RHIFR</name>
<evidence type="ECO:0000313" key="2">
    <source>
        <dbReference type="EMBL" id="AUX79154.1"/>
    </source>
</evidence>
<dbReference type="EMBL" id="CP024309">
    <property type="protein sequence ID" value="AUX79154.1"/>
    <property type="molecule type" value="Genomic_DNA"/>
</dbReference>
<dbReference type="RefSeq" id="WP_104840637.1">
    <property type="nucleotide sequence ID" value="NZ_CP024309.1"/>
</dbReference>
<accession>A0A2L0HCI5</accession>
<feature type="transmembrane region" description="Helical" evidence="1">
    <location>
        <begin position="45"/>
        <end position="70"/>
    </location>
</feature>
<keyword evidence="1" id="KW-1133">Transmembrane helix</keyword>
<feature type="transmembrane region" description="Helical" evidence="1">
    <location>
        <begin position="109"/>
        <end position="128"/>
    </location>
</feature>
<reference evidence="2 3" key="1">
    <citation type="submission" date="2017-10" db="EMBL/GenBank/DDBJ databases">
        <title>Analysis of the genome sequences of Rhizobium populations associated to common bean (phaseolus vulgaris).</title>
        <authorList>
            <person name="Bustos P."/>
            <person name="Santamaria R.I."/>
            <person name="Miranda-Sanchez F."/>
            <person name="Perez-Carrascal O."/>
            <person name="Juarez S."/>
            <person name="Lozano L."/>
            <person name="Martinez-Flores I."/>
            <person name="Vinuesa P."/>
            <person name="Martinez-Romero E."/>
            <person name="Cevallos M.A."/>
            <person name="Romero D."/>
            <person name="Davila G."/>
            <person name="Gonzalez V."/>
        </authorList>
    </citation>
    <scope>NUCLEOTIDE SEQUENCE [LARGE SCALE GENOMIC DNA]</scope>
    <source>
        <strain evidence="2 3">NXT3</strain>
        <plasmid evidence="3">Plasmid psfrenxt3b</plasmid>
    </source>
</reference>
<proteinExistence type="predicted"/>
<gene>
    <name evidence="2" type="ORF">NXT3_PB00503</name>
</gene>
<feature type="transmembrane region" description="Helical" evidence="1">
    <location>
        <begin position="82"/>
        <end position="103"/>
    </location>
</feature>
<feature type="transmembrane region" description="Helical" evidence="1">
    <location>
        <begin position="135"/>
        <end position="152"/>
    </location>
</feature>
<keyword evidence="1" id="KW-0472">Membrane</keyword>
<geneLocation type="plasmid" evidence="3">
    <name>psfrenxt3b</name>
</geneLocation>
<keyword evidence="1" id="KW-0812">Transmembrane</keyword>
<keyword evidence="2" id="KW-0614">Plasmid</keyword>
<dbReference type="AlphaFoldDB" id="A0A2L0HCI5"/>